<dbReference type="AlphaFoldDB" id="A0ABD3P0U3"/>
<protein>
    <recommendedName>
        <fullName evidence="2">Radical SAM core domain-containing protein</fullName>
    </recommendedName>
</protein>
<comment type="caution">
    <text evidence="3">The sequence shown here is derived from an EMBL/GenBank/DDBJ whole genome shotgun (WGS) entry which is preliminary data.</text>
</comment>
<evidence type="ECO:0000313" key="3">
    <source>
        <dbReference type="EMBL" id="KAL3781427.1"/>
    </source>
</evidence>
<dbReference type="Gene3D" id="3.60.15.10">
    <property type="entry name" value="Ribonuclease Z/Hydroxyacylglutathione hydrolase-like"/>
    <property type="match status" value="1"/>
</dbReference>
<gene>
    <name evidence="3" type="ORF">HJC23_000990</name>
</gene>
<dbReference type="InterPro" id="IPR036866">
    <property type="entry name" value="RibonucZ/Hydroxyglut_hydro"/>
</dbReference>
<dbReference type="SFLD" id="SFLDS00029">
    <property type="entry name" value="Radical_SAM"/>
    <property type="match status" value="1"/>
</dbReference>
<dbReference type="Pfam" id="PF00753">
    <property type="entry name" value="Lactamase_B"/>
    <property type="match status" value="1"/>
</dbReference>
<evidence type="ECO:0000259" key="2">
    <source>
        <dbReference type="PROSITE" id="PS51918"/>
    </source>
</evidence>
<organism evidence="3 4">
    <name type="scientific">Cyclotella cryptica</name>
    <dbReference type="NCBI Taxonomy" id="29204"/>
    <lineage>
        <taxon>Eukaryota</taxon>
        <taxon>Sar</taxon>
        <taxon>Stramenopiles</taxon>
        <taxon>Ochrophyta</taxon>
        <taxon>Bacillariophyta</taxon>
        <taxon>Coscinodiscophyceae</taxon>
        <taxon>Thalassiosirophycidae</taxon>
        <taxon>Stephanodiscales</taxon>
        <taxon>Stephanodiscaceae</taxon>
        <taxon>Cyclotella</taxon>
    </lineage>
</organism>
<dbReference type="InterPro" id="IPR007197">
    <property type="entry name" value="rSAM"/>
</dbReference>
<feature type="domain" description="Radical SAM core" evidence="2">
    <location>
        <begin position="382"/>
        <end position="621"/>
    </location>
</feature>
<accession>A0ABD3P0U3</accession>
<proteinExistence type="predicted"/>
<evidence type="ECO:0000256" key="1">
    <source>
        <dbReference type="ARBA" id="ARBA00022723"/>
    </source>
</evidence>
<dbReference type="SMART" id="SM00729">
    <property type="entry name" value="Elp3"/>
    <property type="match status" value="1"/>
</dbReference>
<dbReference type="InterPro" id="IPR051682">
    <property type="entry name" value="Mito_Persulfide_Diox"/>
</dbReference>
<dbReference type="Proteomes" id="UP001516023">
    <property type="component" value="Unassembled WGS sequence"/>
</dbReference>
<sequence>MSTIIKKRILHHENLDSTNSHLNELGLRQLYDAESKSFSYLIWDKETEEAVLIDPVRNQVSRDVIVCTNLKLIYAINTHVHEDRISGTVSLKKKLKGLKSVISKASGADADEYIEDGDEIHFGKRHIVAIATPGHTSGCMSFLLDDGKAVITGDTLPLGGVGCDIVQECGGSVWSLCDSIFHKLFHLPDGCVVLPGHDNGTGTHSTIEKVRSALIALCGDTMEDFVDFMNSQASTQGTVPPKKNICIASNKKDGLEPFYVRYLRDKVIQHNPSQQDTNASQTPPHKINHNLSTPTIIDGGLFCLNVPSPLDSTKAKVTISYTESNVTTAPMPSLVLLYSLLFLESLAFTPTYDTHRHCQRSTPLCSSIGELCGIQYDEPLFRPPAEWRSLIIQVTVGCSWNKCTFCEMYQDKTFRARPIEDIISELDRVVNLGGAQYVRDVFLADGDAMTLPTGVLENILDAVRERLPRVRRISSYCLPRNIRGKSIKSLSKLRSKGLSLVYVGCESGDDTVLAAVKKGETYETSLDALRKLEEAGIKRSVMILIGLGGKAYTMQHALRSAALCSEARPEYLSLLTVSFPRGKDRFEGGYSNMTNASSFDELSIKESLEEMKVFLSAVDISRDGKTIFRSDHASNYLLLKGRLGRDKNKILAQLESVLNGEDDTKIRPEWLRGL</sequence>
<dbReference type="PANTHER" id="PTHR43084:SF1">
    <property type="entry name" value="PERSULFIDE DIOXYGENASE ETHE1, MITOCHONDRIAL"/>
    <property type="match status" value="1"/>
</dbReference>
<dbReference type="Gene3D" id="3.80.30.20">
    <property type="entry name" value="tm_1862 like domain"/>
    <property type="match status" value="1"/>
</dbReference>
<dbReference type="SFLD" id="SFLDG01095">
    <property type="entry name" value="Uncharacterised_Radical_SAM_Su"/>
    <property type="match status" value="1"/>
</dbReference>
<dbReference type="InterPro" id="IPR006638">
    <property type="entry name" value="Elp3/MiaA/NifB-like_rSAM"/>
</dbReference>
<dbReference type="GO" id="GO:0046872">
    <property type="term" value="F:metal ion binding"/>
    <property type="evidence" value="ECO:0007669"/>
    <property type="project" value="UniProtKB-KW"/>
</dbReference>
<dbReference type="InterPro" id="IPR001279">
    <property type="entry name" value="Metallo-B-lactamas"/>
</dbReference>
<dbReference type="PANTHER" id="PTHR43084">
    <property type="entry name" value="PERSULFIDE DIOXYGENASE ETHE1"/>
    <property type="match status" value="1"/>
</dbReference>
<dbReference type="InterPro" id="IPR058240">
    <property type="entry name" value="rSAM_sf"/>
</dbReference>
<name>A0ABD3P0U3_9STRA</name>
<evidence type="ECO:0000313" key="4">
    <source>
        <dbReference type="Proteomes" id="UP001516023"/>
    </source>
</evidence>
<dbReference type="InterPro" id="IPR023404">
    <property type="entry name" value="rSAM_horseshoe"/>
</dbReference>
<dbReference type="SFLD" id="SFLDG01082">
    <property type="entry name" value="B12-binding_domain_containing"/>
    <property type="match status" value="1"/>
</dbReference>
<dbReference type="InterPro" id="IPR044528">
    <property type="entry name" value="POD-like_MBL-fold"/>
</dbReference>
<dbReference type="SUPFAM" id="SSF102114">
    <property type="entry name" value="Radical SAM enzymes"/>
    <property type="match status" value="1"/>
</dbReference>
<dbReference type="Pfam" id="PF04055">
    <property type="entry name" value="Radical_SAM"/>
    <property type="match status" value="1"/>
</dbReference>
<dbReference type="CDD" id="cd07724">
    <property type="entry name" value="POD-like_MBL-fold"/>
    <property type="match status" value="1"/>
</dbReference>
<dbReference type="CDD" id="cd01335">
    <property type="entry name" value="Radical_SAM"/>
    <property type="match status" value="1"/>
</dbReference>
<keyword evidence="1" id="KW-0479">Metal-binding</keyword>
<dbReference type="SMART" id="SM00849">
    <property type="entry name" value="Lactamase_B"/>
    <property type="match status" value="1"/>
</dbReference>
<dbReference type="SUPFAM" id="SSF56281">
    <property type="entry name" value="Metallo-hydrolase/oxidoreductase"/>
    <property type="match status" value="1"/>
</dbReference>
<dbReference type="EMBL" id="JABMIG020000317">
    <property type="protein sequence ID" value="KAL3781427.1"/>
    <property type="molecule type" value="Genomic_DNA"/>
</dbReference>
<reference evidence="3 4" key="1">
    <citation type="journal article" date="2020" name="G3 (Bethesda)">
        <title>Improved Reference Genome for Cyclotella cryptica CCMP332, a Model for Cell Wall Morphogenesis, Salinity Adaptation, and Lipid Production in Diatoms (Bacillariophyta).</title>
        <authorList>
            <person name="Roberts W.R."/>
            <person name="Downey K.M."/>
            <person name="Ruck E.C."/>
            <person name="Traller J.C."/>
            <person name="Alverson A.J."/>
        </authorList>
    </citation>
    <scope>NUCLEOTIDE SEQUENCE [LARGE SCALE GENOMIC DNA]</scope>
    <source>
        <strain evidence="3 4">CCMP332</strain>
    </source>
</reference>
<dbReference type="PROSITE" id="PS51918">
    <property type="entry name" value="RADICAL_SAM"/>
    <property type="match status" value="1"/>
</dbReference>
<keyword evidence="4" id="KW-1185">Reference proteome</keyword>